<reference evidence="2 3" key="1">
    <citation type="submission" date="2020-04" db="EMBL/GenBank/DDBJ databases">
        <title>Flammeovirgaceae bacterium KN852 isolated from deep sea.</title>
        <authorList>
            <person name="Zhang D.-C."/>
        </authorList>
    </citation>
    <scope>NUCLEOTIDE SEQUENCE [LARGE SCALE GENOMIC DNA]</scope>
    <source>
        <strain evidence="2 3">KN852</strain>
    </source>
</reference>
<keyword evidence="1" id="KW-0732">Signal</keyword>
<evidence type="ECO:0000256" key="1">
    <source>
        <dbReference type="SAM" id="SignalP"/>
    </source>
</evidence>
<feature type="chain" id="PRO_5032800728" description="Lipoprotein" evidence="1">
    <location>
        <begin position="23"/>
        <end position="112"/>
    </location>
</feature>
<dbReference type="RefSeq" id="WP_169684899.1">
    <property type="nucleotide sequence ID" value="NZ_JABBNU010000014.1"/>
</dbReference>
<organism evidence="2 3">
    <name type="scientific">Marinigracilibium pacificum</name>
    <dbReference type="NCBI Taxonomy" id="2729599"/>
    <lineage>
        <taxon>Bacteria</taxon>
        <taxon>Pseudomonadati</taxon>
        <taxon>Bacteroidota</taxon>
        <taxon>Cytophagia</taxon>
        <taxon>Cytophagales</taxon>
        <taxon>Flammeovirgaceae</taxon>
        <taxon>Marinigracilibium</taxon>
    </lineage>
</organism>
<proteinExistence type="predicted"/>
<keyword evidence="3" id="KW-1185">Reference proteome</keyword>
<sequence length="112" mass="12935">MKNFYLLTITTVLILAMSCSNGSEKSGHKTYADYIEEAANLAKDDAKPEKVKYNITMAFKENKEKSCETFTFMLDSTQSWKIVKDYSGEIKKQLKENNCLTYTEYQKNEVTE</sequence>
<feature type="signal peptide" evidence="1">
    <location>
        <begin position="1"/>
        <end position="22"/>
    </location>
</feature>
<comment type="caution">
    <text evidence="2">The sequence shown here is derived from an EMBL/GenBank/DDBJ whole genome shotgun (WGS) entry which is preliminary data.</text>
</comment>
<name>A0A848J473_9BACT</name>
<gene>
    <name evidence="2" type="ORF">HH304_19130</name>
</gene>
<evidence type="ECO:0000313" key="2">
    <source>
        <dbReference type="EMBL" id="NMM50531.1"/>
    </source>
</evidence>
<dbReference type="EMBL" id="JABBNU010000014">
    <property type="protein sequence ID" value="NMM50531.1"/>
    <property type="molecule type" value="Genomic_DNA"/>
</dbReference>
<dbReference type="Proteomes" id="UP000559010">
    <property type="component" value="Unassembled WGS sequence"/>
</dbReference>
<dbReference type="AlphaFoldDB" id="A0A848J473"/>
<protein>
    <recommendedName>
        <fullName evidence="4">Lipoprotein</fullName>
    </recommendedName>
</protein>
<evidence type="ECO:0008006" key="4">
    <source>
        <dbReference type="Google" id="ProtNLM"/>
    </source>
</evidence>
<evidence type="ECO:0000313" key="3">
    <source>
        <dbReference type="Proteomes" id="UP000559010"/>
    </source>
</evidence>
<dbReference type="PROSITE" id="PS51257">
    <property type="entry name" value="PROKAR_LIPOPROTEIN"/>
    <property type="match status" value="1"/>
</dbReference>
<accession>A0A848J473</accession>